<dbReference type="AlphaFoldDB" id="A0AAD2JWI2"/>
<dbReference type="Proteomes" id="UP001295794">
    <property type="component" value="Unassembled WGS sequence"/>
</dbReference>
<name>A0AAD2JWI2_9AGAR</name>
<accession>A0AAD2JWI2</accession>
<evidence type="ECO:0000313" key="3">
    <source>
        <dbReference type="Proteomes" id="UP001295794"/>
    </source>
</evidence>
<feature type="region of interest" description="Disordered" evidence="1">
    <location>
        <begin position="1"/>
        <end position="36"/>
    </location>
</feature>
<keyword evidence="3" id="KW-1185">Reference proteome</keyword>
<comment type="caution">
    <text evidence="2">The sequence shown here is derived from an EMBL/GenBank/DDBJ whole genome shotgun (WGS) entry which is preliminary data.</text>
</comment>
<reference evidence="2" key="1">
    <citation type="submission" date="2023-11" db="EMBL/GenBank/DDBJ databases">
        <authorList>
            <person name="De Vega J J."/>
            <person name="De Vega J J."/>
        </authorList>
    </citation>
    <scope>NUCLEOTIDE SEQUENCE</scope>
</reference>
<evidence type="ECO:0000313" key="2">
    <source>
        <dbReference type="EMBL" id="CAK5265826.1"/>
    </source>
</evidence>
<sequence>MPAQGRPLDAHKNVAGAPQSIGGRPAAAQPTAAHYH</sequence>
<protein>
    <submittedName>
        <fullName evidence="2">Uncharacterized protein</fullName>
    </submittedName>
</protein>
<gene>
    <name evidence="2" type="ORF">MYCIT1_LOCUS7125</name>
</gene>
<evidence type="ECO:0000256" key="1">
    <source>
        <dbReference type="SAM" id="MobiDB-lite"/>
    </source>
</evidence>
<organism evidence="2 3">
    <name type="scientific">Mycena citricolor</name>
    <dbReference type="NCBI Taxonomy" id="2018698"/>
    <lineage>
        <taxon>Eukaryota</taxon>
        <taxon>Fungi</taxon>
        <taxon>Dikarya</taxon>
        <taxon>Basidiomycota</taxon>
        <taxon>Agaricomycotina</taxon>
        <taxon>Agaricomycetes</taxon>
        <taxon>Agaricomycetidae</taxon>
        <taxon>Agaricales</taxon>
        <taxon>Marasmiineae</taxon>
        <taxon>Mycenaceae</taxon>
        <taxon>Mycena</taxon>
    </lineage>
</organism>
<proteinExistence type="predicted"/>
<dbReference type="EMBL" id="CAVNYO010000102">
    <property type="protein sequence ID" value="CAK5265826.1"/>
    <property type="molecule type" value="Genomic_DNA"/>
</dbReference>